<name>A0A8S5RDX2_9VIRU</name>
<proteinExistence type="predicted"/>
<sequence length="54" mass="6334">MLKIYAMQATKNVAVAFNGNLRENFKEGDKIITTRDEYRNLLRLGFELIEEKDI</sequence>
<evidence type="ECO:0000313" key="1">
    <source>
        <dbReference type="EMBL" id="DAE29559.1"/>
    </source>
</evidence>
<reference evidence="1" key="1">
    <citation type="journal article" date="2021" name="Proc. Natl. Acad. Sci. U.S.A.">
        <title>A Catalog of Tens of Thousands of Viruses from Human Metagenomes Reveals Hidden Associations with Chronic Diseases.</title>
        <authorList>
            <person name="Tisza M.J."/>
            <person name="Buck C.B."/>
        </authorList>
    </citation>
    <scope>NUCLEOTIDE SEQUENCE</scope>
    <source>
        <strain evidence="1">CtkyY8</strain>
    </source>
</reference>
<accession>A0A8S5RDX2</accession>
<protein>
    <submittedName>
        <fullName evidence="1">Uncharacterized protein</fullName>
    </submittedName>
</protein>
<organism evidence="1">
    <name type="scientific">virus sp. ctkyY8</name>
    <dbReference type="NCBI Taxonomy" id="2827995"/>
    <lineage>
        <taxon>Viruses</taxon>
    </lineage>
</organism>
<dbReference type="EMBL" id="BK059095">
    <property type="protein sequence ID" value="DAE29559.1"/>
    <property type="molecule type" value="Genomic_DNA"/>
</dbReference>